<sequence>MWNIDLAFQKAFREPPRKVRRLFFYCLGGGGAMEKNGFHRWRWIRDILTVLLLSLLSKGSLAASDVLVVASLEHYPPYSDHDLKEQGFCPDVTKTALERAGYKVEIQLMDWRKVLESVSSGEADVITCSWYVPSRESFLIFTRLLHANRLVFAVAKTDSFEYTRLEDLKGKKVGVVAGYGYPPDFLDAPYIQRVVGPSVEDNIRAVATGGLDATLDDEGLMRSQLRRSLSALAGDIRLTRGAIHETPLVAGVSRHRADAAEIVERFNAALVVMAGDGTLKDLRRRHDLIE</sequence>
<feature type="domain" description="Solute-binding protein family 3/N-terminal" evidence="2">
    <location>
        <begin position="66"/>
        <end position="290"/>
    </location>
</feature>
<name>A0A143DBC9_9PROT</name>
<dbReference type="EMBL" id="CP014525">
    <property type="protein sequence ID" value="AMW34035.1"/>
    <property type="molecule type" value="Genomic_DNA"/>
</dbReference>
<dbReference type="AlphaFoldDB" id="A0A143DBC9"/>
<dbReference type="SMART" id="SM00062">
    <property type="entry name" value="PBPb"/>
    <property type="match status" value="1"/>
</dbReference>
<reference evidence="3 4" key="1">
    <citation type="submission" date="2016-02" db="EMBL/GenBank/DDBJ databases">
        <title>Complete Genome of H5569, the type strain of the newly described species Haematospirillium jordaniae.</title>
        <authorList>
            <person name="Nicholson A.C."/>
            <person name="Humrighouse B.W."/>
            <person name="Loparov V."/>
            <person name="McQuiston J.R."/>
        </authorList>
    </citation>
    <scope>NUCLEOTIDE SEQUENCE [LARGE SCALE GENOMIC DNA]</scope>
    <source>
        <strain evidence="3 4">H5569</strain>
    </source>
</reference>
<gene>
    <name evidence="3" type="ORF">AY555_01330</name>
</gene>
<dbReference type="SUPFAM" id="SSF53850">
    <property type="entry name" value="Periplasmic binding protein-like II"/>
    <property type="match status" value="1"/>
</dbReference>
<keyword evidence="1" id="KW-0732">Signal</keyword>
<proteinExistence type="predicted"/>
<evidence type="ECO:0000256" key="1">
    <source>
        <dbReference type="ARBA" id="ARBA00022729"/>
    </source>
</evidence>
<dbReference type="KEGG" id="hjo:AY555_01330"/>
<dbReference type="PANTHER" id="PTHR35936">
    <property type="entry name" value="MEMBRANE-BOUND LYTIC MUREIN TRANSGLYCOSYLASE F"/>
    <property type="match status" value="1"/>
</dbReference>
<evidence type="ECO:0000313" key="4">
    <source>
        <dbReference type="Proteomes" id="UP000076066"/>
    </source>
</evidence>
<keyword evidence="4" id="KW-1185">Reference proteome</keyword>
<dbReference type="Gene3D" id="3.40.190.10">
    <property type="entry name" value="Periplasmic binding protein-like II"/>
    <property type="match status" value="2"/>
</dbReference>
<dbReference type="Pfam" id="PF00497">
    <property type="entry name" value="SBP_bac_3"/>
    <property type="match status" value="1"/>
</dbReference>
<dbReference type="STRING" id="1549855.AY555_01330"/>
<dbReference type="OrthoDB" id="7232729at2"/>
<protein>
    <recommendedName>
        <fullName evidence="2">Solute-binding protein family 3/N-terminal domain-containing protein</fullName>
    </recommendedName>
</protein>
<evidence type="ECO:0000313" key="3">
    <source>
        <dbReference type="EMBL" id="AMW34035.1"/>
    </source>
</evidence>
<dbReference type="Proteomes" id="UP000076066">
    <property type="component" value="Chromosome"/>
</dbReference>
<accession>A0A143DBC9</accession>
<organism evidence="3 4">
    <name type="scientific">Haematospirillum jordaniae</name>
    <dbReference type="NCBI Taxonomy" id="1549855"/>
    <lineage>
        <taxon>Bacteria</taxon>
        <taxon>Pseudomonadati</taxon>
        <taxon>Pseudomonadota</taxon>
        <taxon>Alphaproteobacteria</taxon>
        <taxon>Rhodospirillales</taxon>
        <taxon>Novispirillaceae</taxon>
        <taxon>Haematospirillum</taxon>
    </lineage>
</organism>
<dbReference type="InterPro" id="IPR001638">
    <property type="entry name" value="Solute-binding_3/MltF_N"/>
</dbReference>
<evidence type="ECO:0000259" key="2">
    <source>
        <dbReference type="SMART" id="SM00062"/>
    </source>
</evidence>
<dbReference type="PANTHER" id="PTHR35936:SF25">
    <property type="entry name" value="ABC TRANSPORTER SUBSTRATE-BINDING PROTEIN"/>
    <property type="match status" value="1"/>
</dbReference>